<comment type="caution">
    <text evidence="11">The sequence shown here is derived from an EMBL/GenBank/DDBJ whole genome shotgun (WGS) entry which is preliminary data.</text>
</comment>
<dbReference type="PRINTS" id="PR01806">
    <property type="entry name" value="VIRFACTRMVIN"/>
</dbReference>
<sequence length="166" mass="18249">MALCCCRRAVSHKWALCSPALYLKAQTLSMNLLKSLAAVSSITMISRVLGFVRDTLLARIFGASMATDAFFIAFKLPNLLRRIFAEGAFSQAFVPILAEYKTQQGEEATRTFIAYVSGLLTLVLMLVTLVGMLAAPWVIWATAPGFANTPEKFALTTDLLRVTFPY</sequence>
<organism evidence="11 12">
    <name type="scientific">Pseudomonas salomonii</name>
    <dbReference type="NCBI Taxonomy" id="191391"/>
    <lineage>
        <taxon>Bacteria</taxon>
        <taxon>Pseudomonadati</taxon>
        <taxon>Pseudomonadota</taxon>
        <taxon>Gammaproteobacteria</taxon>
        <taxon>Pseudomonadales</taxon>
        <taxon>Pseudomonadaceae</taxon>
        <taxon>Pseudomonas</taxon>
    </lineage>
</organism>
<evidence type="ECO:0000256" key="1">
    <source>
        <dbReference type="ARBA" id="ARBA00004651"/>
    </source>
</evidence>
<name>A0A3M4Q8D2_9PSED</name>
<keyword evidence="2" id="KW-1003">Cell membrane</keyword>
<dbReference type="PANTHER" id="PTHR47019">
    <property type="entry name" value="LIPID II FLIPPASE MURJ"/>
    <property type="match status" value="1"/>
</dbReference>
<dbReference type="GO" id="GO:0034204">
    <property type="term" value="P:lipid translocation"/>
    <property type="evidence" value="ECO:0007669"/>
    <property type="project" value="TreeGrafter"/>
</dbReference>
<evidence type="ECO:0000313" key="11">
    <source>
        <dbReference type="EMBL" id="RMQ86679.1"/>
    </source>
</evidence>
<feature type="transmembrane region" description="Helical" evidence="10">
    <location>
        <begin position="112"/>
        <end position="140"/>
    </location>
</feature>
<accession>A0A3M4Q8D2</accession>
<comment type="subcellular location">
    <subcellularLocation>
        <location evidence="1">Cell membrane</location>
        <topology evidence="1">Multi-pass membrane protein</topology>
    </subcellularLocation>
</comment>
<evidence type="ECO:0000256" key="3">
    <source>
        <dbReference type="ARBA" id="ARBA00022692"/>
    </source>
</evidence>
<dbReference type="GO" id="GO:0009252">
    <property type="term" value="P:peptidoglycan biosynthetic process"/>
    <property type="evidence" value="ECO:0007669"/>
    <property type="project" value="UniProtKB-KW"/>
</dbReference>
<comment type="function">
    <text evidence="8">Involved in peptidoglycan biosynthesis. Transports lipid-linked peptidoglycan precursors from the inner to the outer leaflet of the cytoplasmic membrane.</text>
</comment>
<dbReference type="AlphaFoldDB" id="A0A3M4Q8D2"/>
<dbReference type="EMBL" id="RBRL01000274">
    <property type="protein sequence ID" value="RMQ86679.1"/>
    <property type="molecule type" value="Genomic_DNA"/>
</dbReference>
<dbReference type="GO" id="GO:0008360">
    <property type="term" value="P:regulation of cell shape"/>
    <property type="evidence" value="ECO:0007669"/>
    <property type="project" value="UniProtKB-KW"/>
</dbReference>
<keyword evidence="3 10" id="KW-0812">Transmembrane</keyword>
<evidence type="ECO:0000256" key="7">
    <source>
        <dbReference type="ARBA" id="ARBA00023136"/>
    </source>
</evidence>
<evidence type="ECO:0000256" key="4">
    <source>
        <dbReference type="ARBA" id="ARBA00022960"/>
    </source>
</evidence>
<dbReference type="Proteomes" id="UP000277179">
    <property type="component" value="Unassembled WGS sequence"/>
</dbReference>
<dbReference type="PANTHER" id="PTHR47019:SF1">
    <property type="entry name" value="LIPID II FLIPPASE MURJ"/>
    <property type="match status" value="1"/>
</dbReference>
<evidence type="ECO:0008006" key="13">
    <source>
        <dbReference type="Google" id="ProtNLM"/>
    </source>
</evidence>
<evidence type="ECO:0000256" key="10">
    <source>
        <dbReference type="SAM" id="Phobius"/>
    </source>
</evidence>
<gene>
    <name evidence="11" type="ORF">ALP97_05197</name>
</gene>
<dbReference type="GO" id="GO:0015648">
    <property type="term" value="F:lipid-linked peptidoglycan transporter activity"/>
    <property type="evidence" value="ECO:0007669"/>
    <property type="project" value="TreeGrafter"/>
</dbReference>
<evidence type="ECO:0000256" key="6">
    <source>
        <dbReference type="ARBA" id="ARBA00022989"/>
    </source>
</evidence>
<evidence type="ECO:0000256" key="9">
    <source>
        <dbReference type="ARBA" id="ARBA00061532"/>
    </source>
</evidence>
<feature type="non-terminal residue" evidence="11">
    <location>
        <position position="166"/>
    </location>
</feature>
<comment type="similarity">
    <text evidence="9">Belongs to the MurJ/MviN family.</text>
</comment>
<evidence type="ECO:0000256" key="5">
    <source>
        <dbReference type="ARBA" id="ARBA00022984"/>
    </source>
</evidence>
<proteinExistence type="inferred from homology"/>
<evidence type="ECO:0000313" key="12">
    <source>
        <dbReference type="Proteomes" id="UP000277179"/>
    </source>
</evidence>
<dbReference type="Pfam" id="PF03023">
    <property type="entry name" value="MurJ"/>
    <property type="match status" value="1"/>
</dbReference>
<dbReference type="InterPro" id="IPR004268">
    <property type="entry name" value="MurJ"/>
</dbReference>
<keyword evidence="4" id="KW-0133">Cell shape</keyword>
<protein>
    <recommendedName>
        <fullName evidence="13">Integral membrane protein MviN</fullName>
    </recommendedName>
</protein>
<keyword evidence="7 10" id="KW-0472">Membrane</keyword>
<evidence type="ECO:0000256" key="8">
    <source>
        <dbReference type="ARBA" id="ARBA00060041"/>
    </source>
</evidence>
<dbReference type="InterPro" id="IPR051050">
    <property type="entry name" value="Lipid_II_flippase_MurJ/MviN"/>
</dbReference>
<keyword evidence="5" id="KW-0573">Peptidoglycan synthesis</keyword>
<evidence type="ECO:0000256" key="2">
    <source>
        <dbReference type="ARBA" id="ARBA00022475"/>
    </source>
</evidence>
<reference evidence="11 12" key="1">
    <citation type="submission" date="2018-08" db="EMBL/GenBank/DDBJ databases">
        <title>Recombination of ecologically and evolutionarily significant loci maintains genetic cohesion in the Pseudomonas syringae species complex.</title>
        <authorList>
            <person name="Dillon M."/>
            <person name="Thakur S."/>
            <person name="Almeida R.N.D."/>
            <person name="Weir B.S."/>
            <person name="Guttman D.S."/>
        </authorList>
    </citation>
    <scope>NUCLEOTIDE SEQUENCE [LARGE SCALE GENOMIC DNA]</scope>
    <source>
        <strain evidence="11 12">ICMP 11288</strain>
    </source>
</reference>
<keyword evidence="6 10" id="KW-1133">Transmembrane helix</keyword>
<dbReference type="GO" id="GO:0005886">
    <property type="term" value="C:plasma membrane"/>
    <property type="evidence" value="ECO:0007669"/>
    <property type="project" value="UniProtKB-SubCell"/>
</dbReference>